<comment type="caution">
    <text evidence="1">The sequence shown here is derived from an EMBL/GenBank/DDBJ whole genome shotgun (WGS) entry which is preliminary data.</text>
</comment>
<organism evidence="1 2">
    <name type="scientific">Caerostris darwini</name>
    <dbReference type="NCBI Taxonomy" id="1538125"/>
    <lineage>
        <taxon>Eukaryota</taxon>
        <taxon>Metazoa</taxon>
        <taxon>Ecdysozoa</taxon>
        <taxon>Arthropoda</taxon>
        <taxon>Chelicerata</taxon>
        <taxon>Arachnida</taxon>
        <taxon>Araneae</taxon>
        <taxon>Araneomorphae</taxon>
        <taxon>Entelegynae</taxon>
        <taxon>Araneoidea</taxon>
        <taxon>Araneidae</taxon>
        <taxon>Caerostris</taxon>
    </lineage>
</organism>
<gene>
    <name evidence="1" type="ORF">CDAR_377081</name>
</gene>
<name>A0AAV4PSN8_9ARAC</name>
<accession>A0AAV4PSN8</accession>
<reference evidence="1 2" key="1">
    <citation type="submission" date="2021-06" db="EMBL/GenBank/DDBJ databases">
        <title>Caerostris darwini draft genome.</title>
        <authorList>
            <person name="Kono N."/>
            <person name="Arakawa K."/>
        </authorList>
    </citation>
    <scope>NUCLEOTIDE SEQUENCE [LARGE SCALE GENOMIC DNA]</scope>
</reference>
<keyword evidence="2" id="KW-1185">Reference proteome</keyword>
<dbReference type="AlphaFoldDB" id="A0AAV4PSN8"/>
<protein>
    <submittedName>
        <fullName evidence="1">Uncharacterized protein</fullName>
    </submittedName>
</protein>
<evidence type="ECO:0000313" key="1">
    <source>
        <dbReference type="EMBL" id="GIX98217.1"/>
    </source>
</evidence>
<sequence>MFTKICTPLCGQFPVHIKHTNKKKILCTQILFLMKCALNCLVLTEEFSFPEIFSGIVDRPDKIFLVFSLNSYGAQSDRNRMISFAGTWKIWNESVERGST</sequence>
<dbReference type="Proteomes" id="UP001054837">
    <property type="component" value="Unassembled WGS sequence"/>
</dbReference>
<dbReference type="EMBL" id="BPLQ01003125">
    <property type="protein sequence ID" value="GIX98217.1"/>
    <property type="molecule type" value="Genomic_DNA"/>
</dbReference>
<proteinExistence type="predicted"/>
<evidence type="ECO:0000313" key="2">
    <source>
        <dbReference type="Proteomes" id="UP001054837"/>
    </source>
</evidence>